<evidence type="ECO:0000256" key="2">
    <source>
        <dbReference type="ARBA" id="ARBA00006251"/>
    </source>
</evidence>
<dbReference type="RefSeq" id="WP_054289745.1">
    <property type="nucleotide sequence ID" value="NZ_CP012752.1"/>
</dbReference>
<dbReference type="Proteomes" id="UP000063699">
    <property type="component" value="Chromosome"/>
</dbReference>
<dbReference type="PROSITE" id="PS01045">
    <property type="entry name" value="SQUALEN_PHYTOEN_SYN_2"/>
    <property type="match status" value="1"/>
</dbReference>
<feature type="region of interest" description="Disordered" evidence="6">
    <location>
        <begin position="315"/>
        <end position="342"/>
    </location>
</feature>
<evidence type="ECO:0000256" key="6">
    <source>
        <dbReference type="SAM" id="MobiDB-lite"/>
    </source>
</evidence>
<dbReference type="OrthoDB" id="9807580at2"/>
<name>A0A0N9HWF3_9PSEU</name>
<comment type="pathway">
    <text evidence="1">Carotenoid biosynthesis; phytoene biosynthesis.</text>
</comment>
<gene>
    <name evidence="7" type="ORF">AOZ06_13760</name>
</gene>
<evidence type="ECO:0000313" key="7">
    <source>
        <dbReference type="EMBL" id="ALG07835.1"/>
    </source>
</evidence>
<dbReference type="STRING" id="860235.AOZ06_13760"/>
<dbReference type="SFLD" id="SFLDG01212">
    <property type="entry name" value="Phytoene_synthase_like"/>
    <property type="match status" value="1"/>
</dbReference>
<dbReference type="GO" id="GO:0004311">
    <property type="term" value="F:geranylgeranyl diphosphate synthase activity"/>
    <property type="evidence" value="ECO:0007669"/>
    <property type="project" value="InterPro"/>
</dbReference>
<dbReference type="InterPro" id="IPR019845">
    <property type="entry name" value="Squalene/phytoene_synthase_CS"/>
</dbReference>
<keyword evidence="8" id="KW-1185">Reference proteome</keyword>
<organism evidence="7 8">
    <name type="scientific">Kibdelosporangium phytohabitans</name>
    <dbReference type="NCBI Taxonomy" id="860235"/>
    <lineage>
        <taxon>Bacteria</taxon>
        <taxon>Bacillati</taxon>
        <taxon>Actinomycetota</taxon>
        <taxon>Actinomycetes</taxon>
        <taxon>Pseudonocardiales</taxon>
        <taxon>Pseudonocardiaceae</taxon>
        <taxon>Kibdelosporangium</taxon>
    </lineage>
</organism>
<proteinExistence type="inferred from homology"/>
<evidence type="ECO:0000256" key="1">
    <source>
        <dbReference type="ARBA" id="ARBA00004684"/>
    </source>
</evidence>
<dbReference type="CDD" id="cd00683">
    <property type="entry name" value="Trans_IPPS_HH"/>
    <property type="match status" value="1"/>
</dbReference>
<keyword evidence="3" id="KW-0808">Transferase</keyword>
<feature type="compositionally biased region" description="Polar residues" evidence="6">
    <location>
        <begin position="327"/>
        <end position="342"/>
    </location>
</feature>
<accession>A0A0N9HWF3</accession>
<evidence type="ECO:0000313" key="8">
    <source>
        <dbReference type="Proteomes" id="UP000063699"/>
    </source>
</evidence>
<dbReference type="Pfam" id="PF00494">
    <property type="entry name" value="SQS_PSY"/>
    <property type="match status" value="1"/>
</dbReference>
<dbReference type="GO" id="GO:0016117">
    <property type="term" value="P:carotenoid biosynthetic process"/>
    <property type="evidence" value="ECO:0007669"/>
    <property type="project" value="UniProtKB-KW"/>
</dbReference>
<evidence type="ECO:0000256" key="4">
    <source>
        <dbReference type="ARBA" id="ARBA00022746"/>
    </source>
</evidence>
<dbReference type="Gene3D" id="1.10.600.10">
    <property type="entry name" value="Farnesyl Diphosphate Synthase"/>
    <property type="match status" value="1"/>
</dbReference>
<sequence length="342" mass="37930">MSTRELDAAGITDPELRAAYAASKAINARHGRTYFLATRLLPLADRPAVHALYGFARVADDIVDGSLPKAQQTIELLALERTMWDGDQPVLRALADTVRRYRIDRSLFTDFLTSMRMDLHVRDYATYDDLARYVYGSASVIGLQMLPVLGTVSPRDEAEPYAAALGEAFQLTNFLRDVGEDLDRGRVYLPLDELAAFGVDRERLRWARRTGRHDPYVRRALAHMVARTTAIYRRAEPGIAMLRPWSRPCVRTAAKLYRGILDEIVAADYAILNQRAVVPTGQRLRVALPGAAASIGLAAGQNARAWALRLTSRPRSPRNASIGMPGSDSSAVNSQRRISLVE</sequence>
<dbReference type="InterPro" id="IPR008949">
    <property type="entry name" value="Isoprenoid_synthase_dom_sf"/>
</dbReference>
<dbReference type="SFLD" id="SFLDS00005">
    <property type="entry name" value="Isoprenoid_Synthase_Type_I"/>
    <property type="match status" value="1"/>
</dbReference>
<dbReference type="KEGG" id="kphy:AOZ06_13760"/>
<evidence type="ECO:0000256" key="5">
    <source>
        <dbReference type="ARBA" id="ARBA00053028"/>
    </source>
</evidence>
<dbReference type="InterPro" id="IPR033904">
    <property type="entry name" value="Trans_IPPS_HH"/>
</dbReference>
<dbReference type="PANTHER" id="PTHR31480">
    <property type="entry name" value="BIFUNCTIONAL LYCOPENE CYCLASE/PHYTOENE SYNTHASE"/>
    <property type="match status" value="1"/>
</dbReference>
<comment type="similarity">
    <text evidence="2">Belongs to the phytoene/squalene synthase family.</text>
</comment>
<dbReference type="AlphaFoldDB" id="A0A0N9HWF3"/>
<dbReference type="InterPro" id="IPR044843">
    <property type="entry name" value="Trans_IPPS_bact-type"/>
</dbReference>
<evidence type="ECO:0000256" key="3">
    <source>
        <dbReference type="ARBA" id="ARBA00022679"/>
    </source>
</evidence>
<keyword evidence="4" id="KW-0125">Carotenoid biosynthesis</keyword>
<reference evidence="7 8" key="1">
    <citation type="submission" date="2015-07" db="EMBL/GenBank/DDBJ databases">
        <title>Genome sequencing of Kibdelosporangium phytohabitans.</title>
        <authorList>
            <person name="Qin S."/>
            <person name="Xing K."/>
        </authorList>
    </citation>
    <scope>NUCLEOTIDE SEQUENCE [LARGE SCALE GENOMIC DNA]</scope>
    <source>
        <strain evidence="7 8">KLBMP1111</strain>
    </source>
</reference>
<dbReference type="InterPro" id="IPR002060">
    <property type="entry name" value="Squ/phyt_synthse"/>
</dbReference>
<dbReference type="SFLD" id="SFLDG01018">
    <property type="entry name" value="Squalene/Phytoene_Synthase_Lik"/>
    <property type="match status" value="1"/>
</dbReference>
<dbReference type="UniPathway" id="UPA00799"/>
<protein>
    <submittedName>
        <fullName evidence="7">Phytoene synthase</fullName>
    </submittedName>
</protein>
<comment type="cofactor">
    <cofactor evidence="5">
        <name>ATP</name>
        <dbReference type="ChEBI" id="CHEBI:30616"/>
    </cofactor>
</comment>
<dbReference type="GO" id="GO:0051996">
    <property type="term" value="F:squalene synthase [NAD(P)H] activity"/>
    <property type="evidence" value="ECO:0007669"/>
    <property type="project" value="InterPro"/>
</dbReference>
<dbReference type="FunFam" id="1.10.600.10:FF:000020">
    <property type="entry name" value="Phytoene synthase"/>
    <property type="match status" value="1"/>
</dbReference>
<dbReference type="SUPFAM" id="SSF48576">
    <property type="entry name" value="Terpenoid synthases"/>
    <property type="match status" value="1"/>
</dbReference>
<dbReference type="EMBL" id="CP012752">
    <property type="protein sequence ID" value="ALG07835.1"/>
    <property type="molecule type" value="Genomic_DNA"/>
</dbReference>